<feature type="domain" description="CID" evidence="2">
    <location>
        <begin position="1"/>
        <end position="88"/>
    </location>
</feature>
<dbReference type="Gene3D" id="1.25.40.90">
    <property type="match status" value="1"/>
</dbReference>
<feature type="compositionally biased region" description="Pro residues" evidence="1">
    <location>
        <begin position="391"/>
        <end position="408"/>
    </location>
</feature>
<feature type="compositionally biased region" description="Basic and acidic residues" evidence="1">
    <location>
        <begin position="634"/>
        <end position="689"/>
    </location>
</feature>
<protein>
    <recommendedName>
        <fullName evidence="2">CID domain-containing protein</fullName>
    </recommendedName>
</protein>
<feature type="compositionally biased region" description="Polar residues" evidence="1">
    <location>
        <begin position="132"/>
        <end position="143"/>
    </location>
</feature>
<dbReference type="EMBL" id="RBNI01008519">
    <property type="protein sequence ID" value="RUP44677.1"/>
    <property type="molecule type" value="Genomic_DNA"/>
</dbReference>
<dbReference type="InterPro" id="IPR008942">
    <property type="entry name" value="ENTH_VHS"/>
</dbReference>
<sequence length="714" mass="78940">MELGFPTAPRKLVLLYLANDVLQNSRRKGPEFIDAFAPMLPSAIEHAHRTSSEEIRAKIGRLLKIWEERQVYDKVYLDEIREKLPATFPYHLHHERIVIAAKLPPTFDSEDATIDTTSVADSNEKDVRAVSKTPSTALNSASHATPEPSADDAVCAKFKELSMLLLDQGERVIELDAITAAQWKAFETAVQQKKHWPTSGIDANVDGLDFLTTLDMLLGDQEAQFAKQARTCELVMKLMRDKGEQCEKKRAMVRAAKEGRPVHLMVEGAIASIPQPPMNRGVLNQNHQLYPDPTPQSRSKNNPTLPNFPPPIPHPQNLSPPISPIQQGHPFVPFPPPPPPRGPPPLNQPRLHNAFTPPQPLPPGTSAYMHPYAPLPPQPSISRPDRSNFLPPHPAPSPLPTPLPPPADEPGRDAQAPPPKRPRVHPLPSRPTAAELWRGGLPGRDADGDFAMTEEKRPGKRKNDDEWRDDDLWEADEADDDCDGRGAGTTKEPERANFARSSHGKYSGTTSATDIQLATLDRRTSLESAGSIERAREPRTLSAMMRGESPEGVLRSGPSPPSKEERLARVAAWVKESGKETARGAAMRNDDGWRDEDGWGNDDDNDGSTKSMDTRQTEPLVVDHQTGSFSPSREASRERHGQCDTRDSGPKLRLERKRREERSKGREGNKEENGRHNLERQGSLEDKGGATDPAVGNQKGKAKAEELENATESQ</sequence>
<reference evidence="3 4" key="1">
    <citation type="journal article" date="2018" name="New Phytol.">
        <title>Phylogenomics of Endogonaceae and evolution of mycorrhizas within Mucoromycota.</title>
        <authorList>
            <person name="Chang Y."/>
            <person name="Desiro A."/>
            <person name="Na H."/>
            <person name="Sandor L."/>
            <person name="Lipzen A."/>
            <person name="Clum A."/>
            <person name="Barry K."/>
            <person name="Grigoriev I.V."/>
            <person name="Martin F.M."/>
            <person name="Stajich J.E."/>
            <person name="Smith M.E."/>
            <person name="Bonito G."/>
            <person name="Spatafora J.W."/>
        </authorList>
    </citation>
    <scope>NUCLEOTIDE SEQUENCE [LARGE SCALE GENOMIC DNA]</scope>
    <source>
        <strain evidence="3 4">GMNB39</strain>
    </source>
</reference>
<evidence type="ECO:0000259" key="2">
    <source>
        <dbReference type="PROSITE" id="PS51391"/>
    </source>
</evidence>
<dbReference type="AlphaFoldDB" id="A0A433D1G6"/>
<dbReference type="PANTHER" id="PTHR12460:SF0">
    <property type="entry name" value="CID DOMAIN-CONTAINING PROTEIN-RELATED"/>
    <property type="match status" value="1"/>
</dbReference>
<dbReference type="GO" id="GO:0000993">
    <property type="term" value="F:RNA polymerase II complex binding"/>
    <property type="evidence" value="ECO:0007669"/>
    <property type="project" value="TreeGrafter"/>
</dbReference>
<evidence type="ECO:0000313" key="3">
    <source>
        <dbReference type="EMBL" id="RUP44677.1"/>
    </source>
</evidence>
<organism evidence="3 4">
    <name type="scientific">Jimgerdemannia flammicorona</name>
    <dbReference type="NCBI Taxonomy" id="994334"/>
    <lineage>
        <taxon>Eukaryota</taxon>
        <taxon>Fungi</taxon>
        <taxon>Fungi incertae sedis</taxon>
        <taxon>Mucoromycota</taxon>
        <taxon>Mucoromycotina</taxon>
        <taxon>Endogonomycetes</taxon>
        <taxon>Endogonales</taxon>
        <taxon>Endogonaceae</taxon>
        <taxon>Jimgerdemannia</taxon>
    </lineage>
</organism>
<feature type="compositionally biased region" description="Pro residues" evidence="1">
    <location>
        <begin position="332"/>
        <end position="347"/>
    </location>
</feature>
<dbReference type="PROSITE" id="PS51391">
    <property type="entry name" value="CID"/>
    <property type="match status" value="1"/>
</dbReference>
<accession>A0A433D1G6</accession>
<dbReference type="GO" id="GO:0031124">
    <property type="term" value="P:mRNA 3'-end processing"/>
    <property type="evidence" value="ECO:0007669"/>
    <property type="project" value="TreeGrafter"/>
</dbReference>
<feature type="compositionally biased region" description="Basic and acidic residues" evidence="1">
    <location>
        <begin position="453"/>
        <end position="465"/>
    </location>
</feature>
<dbReference type="SMART" id="SM00582">
    <property type="entry name" value="RPR"/>
    <property type="match status" value="1"/>
</dbReference>
<feature type="compositionally biased region" description="Acidic residues" evidence="1">
    <location>
        <begin position="466"/>
        <end position="482"/>
    </location>
</feature>
<evidence type="ECO:0000256" key="1">
    <source>
        <dbReference type="SAM" id="MobiDB-lite"/>
    </source>
</evidence>
<dbReference type="InterPro" id="IPR006569">
    <property type="entry name" value="CID_dom"/>
</dbReference>
<dbReference type="OrthoDB" id="10069473at2759"/>
<feature type="compositionally biased region" description="Basic and acidic residues" evidence="1">
    <location>
        <begin position="576"/>
        <end position="597"/>
    </location>
</feature>
<keyword evidence="4" id="KW-1185">Reference proteome</keyword>
<dbReference type="SUPFAM" id="SSF48464">
    <property type="entry name" value="ENTH/VHS domain"/>
    <property type="match status" value="1"/>
</dbReference>
<comment type="caution">
    <text evidence="3">The sequence shown here is derived from an EMBL/GenBank/DDBJ whole genome shotgun (WGS) entry which is preliminary data.</text>
</comment>
<name>A0A433D1G6_9FUNG</name>
<gene>
    <name evidence="3" type="ORF">BC936DRAFT_149149</name>
</gene>
<feature type="compositionally biased region" description="Polar residues" evidence="1">
    <location>
        <begin position="507"/>
        <end position="516"/>
    </location>
</feature>
<feature type="region of interest" description="Disordered" evidence="1">
    <location>
        <begin position="276"/>
        <end position="714"/>
    </location>
</feature>
<dbReference type="PANTHER" id="PTHR12460">
    <property type="entry name" value="CYCLIN-DEPENDENT KINASE INHIBITOR-RELATED PROTEIN"/>
    <property type="match status" value="1"/>
</dbReference>
<evidence type="ECO:0000313" key="4">
    <source>
        <dbReference type="Proteomes" id="UP000268093"/>
    </source>
</evidence>
<dbReference type="Pfam" id="PF04818">
    <property type="entry name" value="CID"/>
    <property type="match status" value="1"/>
</dbReference>
<proteinExistence type="predicted"/>
<dbReference type="Proteomes" id="UP000268093">
    <property type="component" value="Unassembled WGS sequence"/>
</dbReference>
<feature type="region of interest" description="Disordered" evidence="1">
    <location>
        <begin position="125"/>
        <end position="149"/>
    </location>
</feature>